<sequence length="246" mass="27042">MTHPSGELLVHPAPSPELARLLDFAGLRWVTVADDLAARNAAGTPSGAIVSLGDGDPRAVDDEAMANERDPAWPVLEALTRRDPPVSAVVVLVRGNRLGELAGRDELFADFCLTPFHPTELEARLTHLLAVSTGSPIGRSTAGPDVTDLVHCGPLVLNTESYQARIADRALDLTYMEYELLRFLAERPEKVHSREVLLSQVWGYDYFGGARTVDVHIRRLRSKLGEEHARMIQTVRSVGYRFGRAD</sequence>
<dbReference type="CDD" id="cd00383">
    <property type="entry name" value="trans_reg_C"/>
    <property type="match status" value="1"/>
</dbReference>
<dbReference type="GO" id="GO:0000156">
    <property type="term" value="F:phosphorelay response regulator activity"/>
    <property type="evidence" value="ECO:0007669"/>
    <property type="project" value="TreeGrafter"/>
</dbReference>
<comment type="caution">
    <text evidence="8">The sequence shown here is derived from an EMBL/GenBank/DDBJ whole genome shotgun (WGS) entry which is preliminary data.</text>
</comment>
<keyword evidence="5" id="KW-0804">Transcription</keyword>
<dbReference type="RefSeq" id="WP_012223423.1">
    <property type="nucleotide sequence ID" value="NZ_HG422565.1"/>
</dbReference>
<proteinExistence type="predicted"/>
<reference evidence="8 9" key="1">
    <citation type="journal article" date="2013" name="ISME J.">
        <title>Metabolic model for the filamentous 'Candidatus Microthrix parvicella' based on genomic and metagenomic analyses.</title>
        <authorList>
            <person name="Jon McIlroy S."/>
            <person name="Kristiansen R."/>
            <person name="Albertsen M."/>
            <person name="Michael Karst S."/>
            <person name="Rossetti S."/>
            <person name="Lund Nielsen J."/>
            <person name="Tandoi V."/>
            <person name="James Seviour R."/>
            <person name="Nielsen P.H."/>
        </authorList>
    </citation>
    <scope>NUCLEOTIDE SEQUENCE [LARGE SCALE GENOMIC DNA]</scope>
    <source>
        <strain evidence="8 9">RN1</strain>
    </source>
</reference>
<dbReference type="SMART" id="SM00862">
    <property type="entry name" value="Trans_reg_C"/>
    <property type="match status" value="1"/>
</dbReference>
<evidence type="ECO:0000256" key="4">
    <source>
        <dbReference type="ARBA" id="ARBA00023125"/>
    </source>
</evidence>
<evidence type="ECO:0000313" key="8">
    <source>
        <dbReference type="EMBL" id="CCM62215.1"/>
    </source>
</evidence>
<dbReference type="InterPro" id="IPR036388">
    <property type="entry name" value="WH-like_DNA-bd_sf"/>
</dbReference>
<dbReference type="PANTHER" id="PTHR48111:SF4">
    <property type="entry name" value="DNA-BINDING DUAL TRANSCRIPTIONAL REGULATOR OMPR"/>
    <property type="match status" value="1"/>
</dbReference>
<dbReference type="GO" id="GO:0000976">
    <property type="term" value="F:transcription cis-regulatory region binding"/>
    <property type="evidence" value="ECO:0007669"/>
    <property type="project" value="TreeGrafter"/>
</dbReference>
<dbReference type="GO" id="GO:0006355">
    <property type="term" value="P:regulation of DNA-templated transcription"/>
    <property type="evidence" value="ECO:0007669"/>
    <property type="project" value="InterPro"/>
</dbReference>
<keyword evidence="1" id="KW-0597">Phosphoprotein</keyword>
<dbReference type="Proteomes" id="UP000018291">
    <property type="component" value="Unassembled WGS sequence"/>
</dbReference>
<name>R4YWC0_9ACTN</name>
<dbReference type="PANTHER" id="PTHR48111">
    <property type="entry name" value="REGULATOR OF RPOS"/>
    <property type="match status" value="1"/>
</dbReference>
<dbReference type="GO" id="GO:0005829">
    <property type="term" value="C:cytosol"/>
    <property type="evidence" value="ECO:0007669"/>
    <property type="project" value="TreeGrafter"/>
</dbReference>
<evidence type="ECO:0000256" key="2">
    <source>
        <dbReference type="ARBA" id="ARBA00023012"/>
    </source>
</evidence>
<accession>R4YWC0</accession>
<dbReference type="Gene3D" id="1.10.10.10">
    <property type="entry name" value="Winged helix-like DNA-binding domain superfamily/Winged helix DNA-binding domain"/>
    <property type="match status" value="1"/>
</dbReference>
<dbReference type="GO" id="GO:0032993">
    <property type="term" value="C:protein-DNA complex"/>
    <property type="evidence" value="ECO:0007669"/>
    <property type="project" value="TreeGrafter"/>
</dbReference>
<dbReference type="PROSITE" id="PS51755">
    <property type="entry name" value="OMPR_PHOB"/>
    <property type="match status" value="1"/>
</dbReference>
<evidence type="ECO:0000256" key="1">
    <source>
        <dbReference type="ARBA" id="ARBA00022553"/>
    </source>
</evidence>
<evidence type="ECO:0000256" key="5">
    <source>
        <dbReference type="ARBA" id="ARBA00023163"/>
    </source>
</evidence>
<evidence type="ECO:0000256" key="6">
    <source>
        <dbReference type="PROSITE-ProRule" id="PRU01091"/>
    </source>
</evidence>
<keyword evidence="9" id="KW-1185">Reference proteome</keyword>
<evidence type="ECO:0000256" key="3">
    <source>
        <dbReference type="ARBA" id="ARBA00023015"/>
    </source>
</evidence>
<dbReference type="eggNOG" id="COG0745">
    <property type="taxonomic scope" value="Bacteria"/>
</dbReference>
<dbReference type="HOGENOM" id="CLU_000445_30_4_11"/>
<dbReference type="EMBL" id="CANL01000002">
    <property type="protein sequence ID" value="CCM62215.1"/>
    <property type="molecule type" value="Genomic_DNA"/>
</dbReference>
<dbReference type="Pfam" id="PF00486">
    <property type="entry name" value="Trans_reg_C"/>
    <property type="match status" value="1"/>
</dbReference>
<protein>
    <recommendedName>
        <fullName evidence="7">OmpR/PhoB-type domain-containing protein</fullName>
    </recommendedName>
</protein>
<keyword evidence="2" id="KW-0902">Two-component regulatory system</keyword>
<dbReference type="AlphaFoldDB" id="R4YWC0"/>
<keyword evidence="3" id="KW-0805">Transcription regulation</keyword>
<keyword evidence="4 6" id="KW-0238">DNA-binding</keyword>
<evidence type="ECO:0000259" key="7">
    <source>
        <dbReference type="PROSITE" id="PS51755"/>
    </source>
</evidence>
<dbReference type="InterPro" id="IPR001867">
    <property type="entry name" value="OmpR/PhoB-type_DNA-bd"/>
</dbReference>
<evidence type="ECO:0000313" key="9">
    <source>
        <dbReference type="Proteomes" id="UP000018291"/>
    </source>
</evidence>
<organism evidence="8 9">
    <name type="scientific">Candidatus Neomicrothrix parvicella RN1</name>
    <dbReference type="NCBI Taxonomy" id="1229780"/>
    <lineage>
        <taxon>Bacteria</taxon>
        <taxon>Bacillati</taxon>
        <taxon>Actinomycetota</taxon>
        <taxon>Acidimicrobiia</taxon>
        <taxon>Acidimicrobiales</taxon>
        <taxon>Microthrixaceae</taxon>
        <taxon>Candidatus Neomicrothrix</taxon>
    </lineage>
</organism>
<feature type="DNA-binding region" description="OmpR/PhoB-type" evidence="6">
    <location>
        <begin position="147"/>
        <end position="244"/>
    </location>
</feature>
<dbReference type="InterPro" id="IPR039420">
    <property type="entry name" value="WalR-like"/>
</dbReference>
<dbReference type="InterPro" id="IPR016032">
    <property type="entry name" value="Sig_transdc_resp-reg_C-effctor"/>
</dbReference>
<dbReference type="SUPFAM" id="SSF46894">
    <property type="entry name" value="C-terminal effector domain of the bipartite response regulators"/>
    <property type="match status" value="1"/>
</dbReference>
<dbReference type="FunFam" id="1.10.10.10:FF:000018">
    <property type="entry name" value="DNA-binding response regulator ResD"/>
    <property type="match status" value="1"/>
</dbReference>
<dbReference type="STRING" id="1229780.BN381_100102"/>
<feature type="domain" description="OmpR/PhoB-type" evidence="7">
    <location>
        <begin position="147"/>
        <end position="244"/>
    </location>
</feature>
<gene>
    <name evidence="8" type="ORF">BN381_100102</name>
</gene>